<dbReference type="Proteomes" id="UP000218238">
    <property type="component" value="Unassembled WGS sequence"/>
</dbReference>
<evidence type="ECO:0008006" key="4">
    <source>
        <dbReference type="Google" id="ProtNLM"/>
    </source>
</evidence>
<dbReference type="AlphaFoldDB" id="A0A2A2TH20"/>
<feature type="compositionally biased region" description="Polar residues" evidence="1">
    <location>
        <begin position="154"/>
        <end position="170"/>
    </location>
</feature>
<comment type="caution">
    <text evidence="2">The sequence shown here is derived from an EMBL/GenBank/DDBJ whole genome shotgun (WGS) entry which is preliminary data.</text>
</comment>
<dbReference type="OrthoDB" id="514287at2"/>
<feature type="region of interest" description="Disordered" evidence="1">
    <location>
        <begin position="81"/>
        <end position="208"/>
    </location>
</feature>
<dbReference type="EMBL" id="NTFS01000187">
    <property type="protein sequence ID" value="PAX52925.1"/>
    <property type="molecule type" value="Genomic_DNA"/>
</dbReference>
<accession>A0A2A2TH20</accession>
<gene>
    <name evidence="2" type="ORF">CK510_16720</name>
</gene>
<evidence type="ECO:0000256" key="1">
    <source>
        <dbReference type="SAM" id="MobiDB-lite"/>
    </source>
</evidence>
<feature type="compositionally biased region" description="Polar residues" evidence="1">
    <location>
        <begin position="120"/>
        <end position="137"/>
    </location>
</feature>
<name>A0A2A2TH20_9CYAN</name>
<evidence type="ECO:0000313" key="2">
    <source>
        <dbReference type="EMBL" id="PAX52925.1"/>
    </source>
</evidence>
<reference evidence="2 3" key="1">
    <citation type="submission" date="2017-08" db="EMBL/GenBank/DDBJ databases">
        <title>Draft genome sequence of filamentous cyanobacterium Calothrix elsteri CCALA 953.</title>
        <authorList>
            <person name="Gagunashvili A.N."/>
            <person name="Elster J."/>
            <person name="Andresson O.S."/>
        </authorList>
    </citation>
    <scope>NUCLEOTIDE SEQUENCE [LARGE SCALE GENOMIC DNA]</scope>
    <source>
        <strain evidence="2 3">CCALA 953</strain>
    </source>
</reference>
<organism evidence="2 3">
    <name type="scientific">Brunnivagina elsteri CCALA 953</name>
    <dbReference type="NCBI Taxonomy" id="987040"/>
    <lineage>
        <taxon>Bacteria</taxon>
        <taxon>Bacillati</taxon>
        <taxon>Cyanobacteriota</taxon>
        <taxon>Cyanophyceae</taxon>
        <taxon>Nostocales</taxon>
        <taxon>Calotrichaceae</taxon>
        <taxon>Brunnivagina</taxon>
    </lineage>
</organism>
<evidence type="ECO:0000313" key="3">
    <source>
        <dbReference type="Proteomes" id="UP000218238"/>
    </source>
</evidence>
<keyword evidence="3" id="KW-1185">Reference proteome</keyword>
<sequence>MSDRVSKAKIPSALDALRALDAKELDDVSARDAIRKMRRQIERVLRLGYTYEEVSTTLAGLDINISGERIKYLLNDIRKKTRKKSKVSRDDGVEKNSDEIDIHESSEMKESSELNKHLETNQNSRANQSSEINQTSRVNKRSEAQEISAAPTEPTFTINSQRNNQKSSSVKPDRQQENSKPKNDKNHARDDDTNSFAFQPQLINDEDL</sequence>
<protein>
    <recommendedName>
        <fullName evidence="4">Mobilization protein MobC</fullName>
    </recommendedName>
</protein>
<proteinExistence type="predicted"/>
<dbReference type="RefSeq" id="WP_095722784.1">
    <property type="nucleotide sequence ID" value="NZ_NTFS01000187.1"/>
</dbReference>
<feature type="compositionally biased region" description="Basic and acidic residues" evidence="1">
    <location>
        <begin position="171"/>
        <end position="192"/>
    </location>
</feature>
<feature type="compositionally biased region" description="Basic and acidic residues" evidence="1">
    <location>
        <begin position="87"/>
        <end position="119"/>
    </location>
</feature>